<gene>
    <name evidence="2" type="ORF">JAO75_01770</name>
</gene>
<comment type="caution">
    <text evidence="2">The sequence shown here is derived from an EMBL/GenBank/DDBJ whole genome shotgun (WGS) entry which is preliminary data.</text>
</comment>
<dbReference type="EMBL" id="JAELXT010000001">
    <property type="protein sequence ID" value="MBJ6124125.1"/>
    <property type="molecule type" value="Genomic_DNA"/>
</dbReference>
<keyword evidence="3" id="KW-1185">Reference proteome</keyword>
<keyword evidence="1" id="KW-0812">Transmembrane</keyword>
<feature type="transmembrane region" description="Helical" evidence="1">
    <location>
        <begin position="27"/>
        <end position="46"/>
    </location>
</feature>
<name>A0ABS0XWH4_9HYPH</name>
<dbReference type="Proteomes" id="UP000620670">
    <property type="component" value="Unassembled WGS sequence"/>
</dbReference>
<protein>
    <submittedName>
        <fullName evidence="2">Uncharacterized protein</fullName>
    </submittedName>
</protein>
<reference evidence="3" key="1">
    <citation type="submission" date="2020-12" db="EMBL/GenBank/DDBJ databases">
        <title>Hymenobacter sp.</title>
        <authorList>
            <person name="Kim M.K."/>
        </authorList>
    </citation>
    <scope>NUCLEOTIDE SEQUENCE [LARGE SCALE GENOMIC DNA]</scope>
    <source>
        <strain evidence="3">BT325</strain>
    </source>
</reference>
<evidence type="ECO:0000313" key="3">
    <source>
        <dbReference type="Proteomes" id="UP000620670"/>
    </source>
</evidence>
<keyword evidence="1" id="KW-0472">Membrane</keyword>
<accession>A0ABS0XWH4</accession>
<proteinExistence type="predicted"/>
<organism evidence="2 3">
    <name type="scientific">Microvirga splendida</name>
    <dbReference type="NCBI Taxonomy" id="2795727"/>
    <lineage>
        <taxon>Bacteria</taxon>
        <taxon>Pseudomonadati</taxon>
        <taxon>Pseudomonadota</taxon>
        <taxon>Alphaproteobacteria</taxon>
        <taxon>Hyphomicrobiales</taxon>
        <taxon>Methylobacteriaceae</taxon>
        <taxon>Microvirga</taxon>
    </lineage>
</organism>
<sequence>MPVDLPPQKKLAQTVPASWNLVFDRSLNWLAVMVGLGLCLWIVTLGA</sequence>
<evidence type="ECO:0000256" key="1">
    <source>
        <dbReference type="SAM" id="Phobius"/>
    </source>
</evidence>
<evidence type="ECO:0000313" key="2">
    <source>
        <dbReference type="EMBL" id="MBJ6124125.1"/>
    </source>
</evidence>
<keyword evidence="1" id="KW-1133">Transmembrane helix</keyword>
<dbReference type="RefSeq" id="WP_199046161.1">
    <property type="nucleotide sequence ID" value="NZ_JAELXT010000001.1"/>
</dbReference>